<dbReference type="RefSeq" id="WP_142000754.1">
    <property type="nucleotide sequence ID" value="NZ_VFML01000001.1"/>
</dbReference>
<sequence length="273" mass="28746">MSSTDFGSYRADARPGLAPGSTGEPPGTLFAALYGEPARRPEAGSEDTEDAYSLFYQRSVAMGWLAEVGPAGFWGMNDAGQEHPDAAPAPFTWFQVGLERVPPGMPLPVQPFLCCAGEVAARLGVARPDTVQLLLPVQSLAASARAKAPSSLLHTAGWFAGRSPRTRIRATLDSGRAPTVPAAAPAMHTWMRSLEQEVVTWDSYPSTGHEPLAATVPFHDAFWNGPPGNRVTFEGTVAEWSPDALGWVAALLAEGAARNGVTTPVVLTAGRAA</sequence>
<dbReference type="OrthoDB" id="3617561at2"/>
<protein>
    <submittedName>
        <fullName evidence="2">Uncharacterized protein</fullName>
    </submittedName>
</protein>
<reference evidence="2 3" key="1">
    <citation type="submission" date="2019-06" db="EMBL/GenBank/DDBJ databases">
        <title>Sequencing the genomes of 1000 actinobacteria strains.</title>
        <authorList>
            <person name="Klenk H.-P."/>
        </authorList>
    </citation>
    <scope>NUCLEOTIDE SEQUENCE [LARGE SCALE GENOMIC DNA]</scope>
    <source>
        <strain evidence="2 3">DSM 45679</strain>
    </source>
</reference>
<keyword evidence="3" id="KW-1185">Reference proteome</keyword>
<evidence type="ECO:0000313" key="2">
    <source>
        <dbReference type="EMBL" id="TQJ05190.1"/>
    </source>
</evidence>
<evidence type="ECO:0000313" key="3">
    <source>
        <dbReference type="Proteomes" id="UP000320876"/>
    </source>
</evidence>
<evidence type="ECO:0000256" key="1">
    <source>
        <dbReference type="SAM" id="MobiDB-lite"/>
    </source>
</evidence>
<feature type="region of interest" description="Disordered" evidence="1">
    <location>
        <begin position="1"/>
        <end position="46"/>
    </location>
</feature>
<accession>A0A542DQ06</accession>
<dbReference type="AlphaFoldDB" id="A0A542DQ06"/>
<dbReference type="EMBL" id="VFML01000001">
    <property type="protein sequence ID" value="TQJ05190.1"/>
    <property type="molecule type" value="Genomic_DNA"/>
</dbReference>
<comment type="caution">
    <text evidence="2">The sequence shown here is derived from an EMBL/GenBank/DDBJ whole genome shotgun (WGS) entry which is preliminary data.</text>
</comment>
<proteinExistence type="predicted"/>
<name>A0A542DQ06_AMYCI</name>
<gene>
    <name evidence="2" type="ORF">FB471_5016</name>
</gene>
<dbReference type="Proteomes" id="UP000320876">
    <property type="component" value="Unassembled WGS sequence"/>
</dbReference>
<organism evidence="2 3">
    <name type="scientific">Amycolatopsis cihanbeyliensis</name>
    <dbReference type="NCBI Taxonomy" id="1128664"/>
    <lineage>
        <taxon>Bacteria</taxon>
        <taxon>Bacillati</taxon>
        <taxon>Actinomycetota</taxon>
        <taxon>Actinomycetes</taxon>
        <taxon>Pseudonocardiales</taxon>
        <taxon>Pseudonocardiaceae</taxon>
        <taxon>Amycolatopsis</taxon>
    </lineage>
</organism>